<comment type="caution">
    <text evidence="2">The sequence shown here is derived from an EMBL/GenBank/DDBJ whole genome shotgun (WGS) entry which is preliminary data.</text>
</comment>
<evidence type="ECO:0000259" key="1">
    <source>
        <dbReference type="PROSITE" id="PS50234"/>
    </source>
</evidence>
<feature type="domain" description="VWFA" evidence="1">
    <location>
        <begin position="2"/>
        <end position="172"/>
    </location>
</feature>
<dbReference type="RefSeq" id="WP_004312166.1">
    <property type="nucleotide sequence ID" value="NZ_CAXTCG010000040.1"/>
</dbReference>
<dbReference type="Proteomes" id="UP000261003">
    <property type="component" value="Unassembled WGS sequence"/>
</dbReference>
<protein>
    <submittedName>
        <fullName evidence="2">VWA domain-containing protein</fullName>
    </submittedName>
</protein>
<organism evidence="2 4">
    <name type="scientific">Phocaeicola vulgatus</name>
    <name type="common">Bacteroides vulgatus</name>
    <dbReference type="NCBI Taxonomy" id="821"/>
    <lineage>
        <taxon>Bacteria</taxon>
        <taxon>Pseudomonadati</taxon>
        <taxon>Bacteroidota</taxon>
        <taxon>Bacteroidia</taxon>
        <taxon>Bacteroidales</taxon>
        <taxon>Bacteroidaceae</taxon>
        <taxon>Phocaeicola</taxon>
    </lineage>
</organism>
<gene>
    <name evidence="3" type="ORF">DWV70_00450</name>
    <name evidence="2" type="ORF">DXC16_05505</name>
</gene>
<dbReference type="EMBL" id="QSAI01000001">
    <property type="protein sequence ID" value="RGW50704.1"/>
    <property type="molecule type" value="Genomic_DNA"/>
</dbReference>
<dbReference type="InterPro" id="IPR002035">
    <property type="entry name" value="VWF_A"/>
</dbReference>
<dbReference type="Pfam" id="PF00092">
    <property type="entry name" value="VWA"/>
    <property type="match status" value="1"/>
</dbReference>
<proteinExistence type="predicted"/>
<reference evidence="4 5" key="1">
    <citation type="submission" date="2018-08" db="EMBL/GenBank/DDBJ databases">
        <title>A genome reference for cultivated species of the human gut microbiota.</title>
        <authorList>
            <person name="Zou Y."/>
            <person name="Xue W."/>
            <person name="Luo G."/>
        </authorList>
    </citation>
    <scope>NUCLEOTIDE SEQUENCE [LARGE SCALE GENOMIC DNA]</scope>
    <source>
        <strain evidence="3 5">AF12-25</strain>
        <strain evidence="2 4">OM08-13BH</strain>
    </source>
</reference>
<evidence type="ECO:0000313" key="2">
    <source>
        <dbReference type="EMBL" id="RGM45998.1"/>
    </source>
</evidence>
<evidence type="ECO:0000313" key="3">
    <source>
        <dbReference type="EMBL" id="RGW50704.1"/>
    </source>
</evidence>
<dbReference type="Proteomes" id="UP000285469">
    <property type="component" value="Unassembled WGS sequence"/>
</dbReference>
<name>A0A3E4WUP8_PHOVU</name>
<dbReference type="EMBL" id="QSTG01000006">
    <property type="protein sequence ID" value="RGM45998.1"/>
    <property type="molecule type" value="Genomic_DNA"/>
</dbReference>
<dbReference type="SUPFAM" id="SSF53300">
    <property type="entry name" value="vWA-like"/>
    <property type="match status" value="1"/>
</dbReference>
<evidence type="ECO:0000313" key="4">
    <source>
        <dbReference type="Proteomes" id="UP000261003"/>
    </source>
</evidence>
<sequence>MRLYILLDTSGSMDGSKISALNDSMENIIIDLQEKAFNGKNIDIVVLSFARDVTWMHDKPINILDFNWKPLTASGMTSLGKACCELAKNISTYPANNENTAIVLLSDGCPTDDYDEGIMELRNLQTFNDADKFAIALGDNADLQTLIRFVDVQENIFIENKADRLIDALNTIMGNITNYTSTPLHSDDIDDEWS</sequence>
<dbReference type="Gene3D" id="3.40.50.410">
    <property type="entry name" value="von Willebrand factor, type A domain"/>
    <property type="match status" value="1"/>
</dbReference>
<evidence type="ECO:0000313" key="5">
    <source>
        <dbReference type="Proteomes" id="UP000285469"/>
    </source>
</evidence>
<dbReference type="InterPro" id="IPR036465">
    <property type="entry name" value="vWFA_dom_sf"/>
</dbReference>
<accession>A0A3E4WUP8</accession>
<dbReference type="AlphaFoldDB" id="A0A3E4WUP8"/>
<dbReference type="PROSITE" id="PS50234">
    <property type="entry name" value="VWFA"/>
    <property type="match status" value="1"/>
</dbReference>